<keyword evidence="2" id="KW-0285">Flavoprotein</keyword>
<dbReference type="SUPFAM" id="SSF56425">
    <property type="entry name" value="Succinate dehydrogenase/fumarate reductase flavoprotein, catalytic domain"/>
    <property type="match status" value="1"/>
</dbReference>
<dbReference type="Proteomes" id="UP000215377">
    <property type="component" value="Unassembled WGS sequence"/>
</dbReference>
<keyword evidence="3" id="KW-0274">FAD</keyword>
<protein>
    <recommendedName>
        <fullName evidence="5">FAD-dependent oxidoreductase 2 FAD-binding domain-containing protein</fullName>
    </recommendedName>
</protein>
<dbReference type="Pfam" id="PF00890">
    <property type="entry name" value="FAD_binding_2"/>
    <property type="match status" value="1"/>
</dbReference>
<dbReference type="InterPro" id="IPR027477">
    <property type="entry name" value="Succ_DH/fumarate_Rdtase_cat_sf"/>
</dbReference>
<sequence>MTVKIDRTKPEFDLETAVIVVGAGAAGLTAALAARDAGAEVLLLERDPVARGSTCMSQGFVCAAGTSLQAERDIEDDADRFYEDIMARTRGQADPVLARAVAENSGRAIDWLKDRHGIPFVMNISWAGFFGHSVNRMHGVPSKRGEELHGALMRAAEEAGVDVITGAHVDLLYADADDRVTGVRVQRTDGSVEKVGCDALVLATCGFGANEEMVKEFIPSFGTASYYKYFGHEGNEGEGIQWGRELGGALGSMDAFQGYGALAGAYGIIVNYDILMRGGITVNTEGKRFSNENLDISAQSLNVLRQPDGIAWIIFDDARRELVQDLPEFQDLTKLGAFKTAATVEELAEVIKVPAGALRETLDESRRLAAGEGSCPFGRDFTLNPPLSEGPFHAIQTTGALFHTQGGLKVDGRAQVLREDGTVLPNLFASGGTAESISGNHCDGYLPAAGLCMAVTLGMLAGDAAAKLNED</sequence>
<dbReference type="InterPro" id="IPR003953">
    <property type="entry name" value="FAD-dep_OxRdtase_2_FAD-bd"/>
</dbReference>
<dbReference type="PANTHER" id="PTHR43400">
    <property type="entry name" value="FUMARATE REDUCTASE"/>
    <property type="match status" value="1"/>
</dbReference>
<dbReference type="PANTHER" id="PTHR43400:SF10">
    <property type="entry name" value="3-OXOSTEROID 1-DEHYDROGENASE"/>
    <property type="match status" value="1"/>
</dbReference>
<keyword evidence="7" id="KW-1185">Reference proteome</keyword>
<gene>
    <name evidence="6" type="ORF">ATO3_18690</name>
</gene>
<evidence type="ECO:0000256" key="2">
    <source>
        <dbReference type="ARBA" id="ARBA00022630"/>
    </source>
</evidence>
<evidence type="ECO:0000256" key="4">
    <source>
        <dbReference type="ARBA" id="ARBA00023002"/>
    </source>
</evidence>
<proteinExistence type="predicted"/>
<name>A0A225NGI1_9RHOB</name>
<dbReference type="SUPFAM" id="SSF51905">
    <property type="entry name" value="FAD/NAD(P)-binding domain"/>
    <property type="match status" value="1"/>
</dbReference>
<evidence type="ECO:0000256" key="1">
    <source>
        <dbReference type="ARBA" id="ARBA00001974"/>
    </source>
</evidence>
<accession>A0A225NGI1</accession>
<comment type="caution">
    <text evidence="6">The sequence shown here is derived from an EMBL/GenBank/DDBJ whole genome shotgun (WGS) entry which is preliminary data.</text>
</comment>
<dbReference type="AlphaFoldDB" id="A0A225NGI1"/>
<dbReference type="GO" id="GO:0016491">
    <property type="term" value="F:oxidoreductase activity"/>
    <property type="evidence" value="ECO:0007669"/>
    <property type="project" value="UniProtKB-KW"/>
</dbReference>
<evidence type="ECO:0000256" key="3">
    <source>
        <dbReference type="ARBA" id="ARBA00022827"/>
    </source>
</evidence>
<dbReference type="GO" id="GO:0008202">
    <property type="term" value="P:steroid metabolic process"/>
    <property type="evidence" value="ECO:0007669"/>
    <property type="project" value="UniProtKB-ARBA"/>
</dbReference>
<reference evidence="6 7" key="1">
    <citation type="submission" date="2013-04" db="EMBL/GenBank/DDBJ databases">
        <title>Oceanicola sp. 22II1-22F33 Genome Sequencing.</title>
        <authorList>
            <person name="Lai Q."/>
            <person name="Li G."/>
            <person name="Shao Z."/>
        </authorList>
    </citation>
    <scope>NUCLEOTIDE SEQUENCE [LARGE SCALE GENOMIC DNA]</scope>
    <source>
        <strain evidence="6 7">22II1-22F33</strain>
    </source>
</reference>
<evidence type="ECO:0000313" key="6">
    <source>
        <dbReference type="EMBL" id="OWU71488.1"/>
    </source>
</evidence>
<organism evidence="6 7">
    <name type="scientific">Marinibacterium profundimaris</name>
    <dbReference type="NCBI Taxonomy" id="1679460"/>
    <lineage>
        <taxon>Bacteria</taxon>
        <taxon>Pseudomonadati</taxon>
        <taxon>Pseudomonadota</taxon>
        <taxon>Alphaproteobacteria</taxon>
        <taxon>Rhodobacterales</taxon>
        <taxon>Paracoccaceae</taxon>
        <taxon>Marinibacterium</taxon>
    </lineage>
</organism>
<evidence type="ECO:0000259" key="5">
    <source>
        <dbReference type="Pfam" id="PF00890"/>
    </source>
</evidence>
<dbReference type="InterPro" id="IPR036188">
    <property type="entry name" value="FAD/NAD-bd_sf"/>
</dbReference>
<dbReference type="PRINTS" id="PR00368">
    <property type="entry name" value="FADPNR"/>
</dbReference>
<evidence type="ECO:0000313" key="7">
    <source>
        <dbReference type="Proteomes" id="UP000215377"/>
    </source>
</evidence>
<dbReference type="Gene3D" id="3.90.700.10">
    <property type="entry name" value="Succinate dehydrogenase/fumarate reductase flavoprotein, catalytic domain"/>
    <property type="match status" value="1"/>
</dbReference>
<dbReference type="Gene3D" id="3.50.50.60">
    <property type="entry name" value="FAD/NAD(P)-binding domain"/>
    <property type="match status" value="1"/>
</dbReference>
<dbReference type="InterPro" id="IPR050315">
    <property type="entry name" value="FAD-oxidoreductase_2"/>
</dbReference>
<dbReference type="EMBL" id="AQQR01000009">
    <property type="protein sequence ID" value="OWU71488.1"/>
    <property type="molecule type" value="Genomic_DNA"/>
</dbReference>
<keyword evidence="4" id="KW-0560">Oxidoreductase</keyword>
<comment type="cofactor">
    <cofactor evidence="1">
        <name>FAD</name>
        <dbReference type="ChEBI" id="CHEBI:57692"/>
    </cofactor>
</comment>
<feature type="domain" description="FAD-dependent oxidoreductase 2 FAD-binding" evidence="5">
    <location>
        <begin position="18"/>
        <end position="437"/>
    </location>
</feature>